<dbReference type="AlphaFoldDB" id="A0ABD2CQ02"/>
<gene>
    <name evidence="2" type="ORF">V1477_005239</name>
</gene>
<dbReference type="EMBL" id="JAYRBN010000037">
    <property type="protein sequence ID" value="KAL2746869.1"/>
    <property type="molecule type" value="Genomic_DNA"/>
</dbReference>
<accession>A0ABD2CQ02</accession>
<feature type="transmembrane region" description="Helical" evidence="1">
    <location>
        <begin position="29"/>
        <end position="51"/>
    </location>
</feature>
<evidence type="ECO:0000256" key="1">
    <source>
        <dbReference type="SAM" id="Phobius"/>
    </source>
</evidence>
<evidence type="ECO:0000313" key="2">
    <source>
        <dbReference type="EMBL" id="KAL2746869.1"/>
    </source>
</evidence>
<name>A0ABD2CQ02_VESMC</name>
<dbReference type="Proteomes" id="UP001607303">
    <property type="component" value="Unassembled WGS sequence"/>
</dbReference>
<keyword evidence="1" id="KW-0472">Membrane</keyword>
<proteinExistence type="predicted"/>
<organism evidence="2 3">
    <name type="scientific">Vespula maculifrons</name>
    <name type="common">Eastern yellow jacket</name>
    <name type="synonym">Wasp</name>
    <dbReference type="NCBI Taxonomy" id="7453"/>
    <lineage>
        <taxon>Eukaryota</taxon>
        <taxon>Metazoa</taxon>
        <taxon>Ecdysozoa</taxon>
        <taxon>Arthropoda</taxon>
        <taxon>Hexapoda</taxon>
        <taxon>Insecta</taxon>
        <taxon>Pterygota</taxon>
        <taxon>Neoptera</taxon>
        <taxon>Endopterygota</taxon>
        <taxon>Hymenoptera</taxon>
        <taxon>Apocrita</taxon>
        <taxon>Aculeata</taxon>
        <taxon>Vespoidea</taxon>
        <taxon>Vespidae</taxon>
        <taxon>Vespinae</taxon>
        <taxon>Vespula</taxon>
    </lineage>
</organism>
<feature type="transmembrane region" description="Helical" evidence="1">
    <location>
        <begin position="63"/>
        <end position="83"/>
    </location>
</feature>
<reference evidence="2 3" key="1">
    <citation type="journal article" date="2024" name="Ann. Entomol. Soc. Am.">
        <title>Genomic analyses of the southern and eastern yellowjacket wasps (Hymenoptera: Vespidae) reveal evolutionary signatures of social life.</title>
        <authorList>
            <person name="Catto M.A."/>
            <person name="Caine P.B."/>
            <person name="Orr S.E."/>
            <person name="Hunt B.G."/>
            <person name="Goodisman M.A.D."/>
        </authorList>
    </citation>
    <scope>NUCLEOTIDE SEQUENCE [LARGE SCALE GENOMIC DNA]</scope>
    <source>
        <strain evidence="2">232</strain>
        <tissue evidence="2">Head and thorax</tissue>
    </source>
</reference>
<evidence type="ECO:0000313" key="3">
    <source>
        <dbReference type="Proteomes" id="UP001607303"/>
    </source>
</evidence>
<protein>
    <submittedName>
        <fullName evidence="2">Uncharacterized protein</fullName>
    </submittedName>
</protein>
<sequence length="95" mass="11291">MESTVIVASIKLASSLTESIINDVFVVEIYIVLLLSCHPVEIIHCIIYFIIRYISMVWNYVDIYNIIFLFVVIYNQIILYYFFNIFNILLFRLNP</sequence>
<keyword evidence="3" id="KW-1185">Reference proteome</keyword>
<keyword evidence="1" id="KW-0812">Transmembrane</keyword>
<comment type="caution">
    <text evidence="2">The sequence shown here is derived from an EMBL/GenBank/DDBJ whole genome shotgun (WGS) entry which is preliminary data.</text>
</comment>
<keyword evidence="1" id="KW-1133">Transmembrane helix</keyword>